<protein>
    <submittedName>
        <fullName evidence="2">Uncharacterized protein</fullName>
    </submittedName>
</protein>
<evidence type="ECO:0000313" key="3">
    <source>
        <dbReference type="Proteomes" id="UP000244773"/>
    </source>
</evidence>
<evidence type="ECO:0000256" key="1">
    <source>
        <dbReference type="SAM" id="Phobius"/>
    </source>
</evidence>
<keyword evidence="3" id="KW-1185">Reference proteome</keyword>
<dbReference type="Proteomes" id="UP000244773">
    <property type="component" value="Segment"/>
</dbReference>
<feature type="transmembrane region" description="Helical" evidence="1">
    <location>
        <begin position="38"/>
        <end position="68"/>
    </location>
</feature>
<dbReference type="EMBL" id="KY322437">
    <property type="protein sequence ID" value="AUF82646.1"/>
    <property type="molecule type" value="Genomic_DNA"/>
</dbReference>
<reference evidence="2" key="1">
    <citation type="journal article" date="2018" name="Virology">
        <title>A giant virus infecting green algae encodes key fermentation genes.</title>
        <authorList>
            <person name="Schvarcz C.R."/>
            <person name="Steward G.F."/>
        </authorList>
    </citation>
    <scope>NUCLEOTIDE SEQUENCE [LARGE SCALE GENOMIC DNA]</scope>
</reference>
<organism evidence="2">
    <name type="scientific">Tetraselmis virus 1</name>
    <dbReference type="NCBI Taxonomy" id="2060617"/>
    <lineage>
        <taxon>Viruses</taxon>
        <taxon>Varidnaviria</taxon>
        <taxon>Bamfordvirae</taxon>
        <taxon>Nucleocytoviricota</taxon>
        <taxon>Megaviricetes</taxon>
        <taxon>Imitervirales</taxon>
        <taxon>Allomimiviridae</taxon>
        <taxon>Oceanusvirus</taxon>
        <taxon>Oceanusvirus kaneohense</taxon>
    </lineage>
</organism>
<name>A0A2P0VP04_9VIRU</name>
<sequence length="179" mass="20268">MVLAQTTDALLTLVTPDKLFVAGTVMWGATLAYLKDPLLLYITVMTITILSFPEWPLTMSLFMIYGIFNIATRYEPVTGTGAGFVSSVADGIAATLEGTFWVVLIFWALRPFYEALFSFQFGNAFSELEYAIPLMVLMALKWILENNMLDTFGDQIEHVIAQTRDYFRQFKGFVKDNLR</sequence>
<feature type="transmembrane region" description="Helical" evidence="1">
    <location>
        <begin position="88"/>
        <end position="109"/>
    </location>
</feature>
<accession>A0A2P0VP04</accession>
<proteinExistence type="predicted"/>
<keyword evidence="1" id="KW-0812">Transmembrane</keyword>
<gene>
    <name evidence="2" type="ORF">TetV_564</name>
</gene>
<evidence type="ECO:0000313" key="2">
    <source>
        <dbReference type="EMBL" id="AUF82646.1"/>
    </source>
</evidence>
<keyword evidence="1" id="KW-0472">Membrane</keyword>
<keyword evidence="1" id="KW-1133">Transmembrane helix</keyword>